<protein>
    <recommendedName>
        <fullName evidence="1">Ricin B lectin domain-containing protein</fullName>
    </recommendedName>
</protein>
<accession>A0ABC8AVY7</accession>
<dbReference type="Pfam" id="PF00652">
    <property type="entry name" value="Ricin_B_lectin"/>
    <property type="match status" value="1"/>
</dbReference>
<evidence type="ECO:0000259" key="1">
    <source>
        <dbReference type="Pfam" id="PF00652"/>
    </source>
</evidence>
<organism evidence="2 3">
    <name type="scientific">Nocardia seriolae</name>
    <dbReference type="NCBI Taxonomy" id="37332"/>
    <lineage>
        <taxon>Bacteria</taxon>
        <taxon>Bacillati</taxon>
        <taxon>Actinomycetota</taxon>
        <taxon>Actinomycetes</taxon>
        <taxon>Mycobacteriales</taxon>
        <taxon>Nocardiaceae</taxon>
        <taxon>Nocardia</taxon>
    </lineage>
</organism>
<dbReference type="SUPFAM" id="SSF50370">
    <property type="entry name" value="Ricin B-like lectins"/>
    <property type="match status" value="1"/>
</dbReference>
<dbReference type="EMBL" id="CP017839">
    <property type="protein sequence ID" value="APA98279.1"/>
    <property type="molecule type" value="Genomic_DNA"/>
</dbReference>
<dbReference type="InterPro" id="IPR035992">
    <property type="entry name" value="Ricin_B-like_lectins"/>
</dbReference>
<dbReference type="PROSITE" id="PS50231">
    <property type="entry name" value="RICIN_B_LECTIN"/>
    <property type="match status" value="1"/>
</dbReference>
<dbReference type="Proteomes" id="UP000180166">
    <property type="component" value="Chromosome"/>
</dbReference>
<reference evidence="2 3" key="1">
    <citation type="submission" date="2016-10" db="EMBL/GenBank/DDBJ databases">
        <title>Genome sequence of Nocardia seriolae strain EM150506, isolated from Anguila japonica.</title>
        <authorList>
            <person name="Han H.-J."/>
        </authorList>
    </citation>
    <scope>NUCLEOTIDE SEQUENCE [LARGE SCALE GENOMIC DNA]</scope>
    <source>
        <strain evidence="2 3">EM150506</strain>
    </source>
</reference>
<dbReference type="CDD" id="cd00161">
    <property type="entry name" value="beta-trefoil_Ricin-like"/>
    <property type="match status" value="1"/>
</dbReference>
<evidence type="ECO:0000313" key="2">
    <source>
        <dbReference type="EMBL" id="APA98279.1"/>
    </source>
</evidence>
<dbReference type="InterPro" id="IPR000772">
    <property type="entry name" value="Ricin_B_lectin"/>
</dbReference>
<dbReference type="AlphaFoldDB" id="A0ABC8AVY7"/>
<evidence type="ECO:0000313" key="3">
    <source>
        <dbReference type="Proteomes" id="UP000180166"/>
    </source>
</evidence>
<sequence length="118" mass="13088">MSTRQGEPQCGYYSGQFWYATDAGNGNGGVRLHTRFKGDNSCLDTYNGGTYDNEVHFVDCGNYSGQLWHFASVNGHVTLWNEFRGNGMCLDIVNGGDRNDRVHLAACGNYTGQILHAW</sequence>
<proteinExistence type="predicted"/>
<name>A0ABC8AVY7_9NOCA</name>
<gene>
    <name evidence="2" type="ORF">NS506_04231</name>
</gene>
<dbReference type="Gene3D" id="2.80.10.50">
    <property type="match status" value="1"/>
</dbReference>
<dbReference type="GeneID" id="93375286"/>
<feature type="domain" description="Ricin B lectin" evidence="1">
    <location>
        <begin position="10"/>
        <end position="110"/>
    </location>
</feature>
<dbReference type="RefSeq" id="WP_071344084.1">
    <property type="nucleotide sequence ID" value="NZ_AP017900.1"/>
</dbReference>
<dbReference type="KEGG" id="nsr:NS506_04231"/>